<dbReference type="PROSITE" id="PS50211">
    <property type="entry name" value="DENN"/>
    <property type="match status" value="1"/>
</dbReference>
<feature type="compositionally biased region" description="Polar residues" evidence="1">
    <location>
        <begin position="671"/>
        <end position="682"/>
    </location>
</feature>
<dbReference type="InterPro" id="IPR051696">
    <property type="entry name" value="DENN_Domain_GEFs"/>
</dbReference>
<keyword evidence="4" id="KW-1185">Reference proteome</keyword>
<dbReference type="GeneID" id="14925803"/>
<dbReference type="Gene3D" id="3.40.50.11500">
    <property type="match status" value="1"/>
</dbReference>
<sequence>MTTPIGDSTESPLSSSVDITASSSSVGPKPGVTYPRFPRLAEYFIVVGAKQPLALLEGPSTGEVLDVLPRPSDDDNPIGGISMAWWWLVVVVVVQCFANLPGACLDGDGWMDGWMEYTQFCFPDGVAMKFEEDPVKFHTFVLTGLLGGRLYGFCLVFPERHLLPAAPPGPPPPGHRHWPKYGYVSKCLCIVSQKTFMNTFKRYLASLYLLSKDVEGLTFPLEFHLANLLLETPAPAPGRIDVTFSLPNSPDFTFYQPSRHEFPLIDFSLRSLFECLEVERILQLILCMMLEKKILLYSRHTALLTIVTEGVSALLYPFKWDLVYVPLLSRSLIDHTEAPTPFVMGMHSSYLADIPSNREEMVLVDLDHNRLETTEVLPEFPARDKGELIERLMTHIHPALETIDLAFPAMSANNVELERTPERWTAYHEKRIRASFFMFYADLINGYQFSGDGNGNADESFIAVQPDSSKEFFEKFFGTEMWYSFVEERKKHGDDLFEDFINYREERATRRGKANVADAGRERRRERERELDYLMDRFGSGGGACTHVTVPRPSFAHLAPEREEVVRRILDERRAQARAAAEDESWRRRLEEWNVERKRAREIEREREKERLMNRESPNGSGGFTSSPTRQRANSLQQPTTTGMAPQNAPPQYLAPTPQRQAAPVSPRSARVNTLATPLSSSHPERGPSPRPKSPNGAMGPNSGPTPPPRIKRPLTSGQALSTPHLFPLQGRKDMPPPATPGGGGRPAQPQPLLGASRTPVHSTSRQRRDMLEHIHKSQKEFEKREPTDAAGKRPRPSSINLGVQRRGHRRSKSVAIVHTTRSAGSLDTTDLEGRGELRVSKEESDLNSSTGSDLGEGSEDDEFGYDMEEEECKEEESDEDEEAVTLEEDAKRPWSFPRLAQEVFDAFEGRYDQLVEQLSRRIAASPEIAQLYMLRARLYTELGDPLNALRDHDKVWSLMYGHAHVIAENRELMKALFPLLDEQQREEASKIGTYTESQLSHFIKKCEHEHEHDDDDREGDDKDKSMLDSLDRSSGDMFDSTNSPISPRAKGAATSNNPAVITIAPPPLKDESDGEWEYKVYVGKLVSALPATKKIHRREFIDYAVSVNLCPDVYDAKMHATHPPRDPLYTIAFWALFAVLTATKKAAPSKFILPSKLVKFVKTVQATYCQTVSWIPRLGRGEVVLRVSSSSVTTTSGARGYMILTNHRLLFAPKKPSKKEDDQSKSNFLLSNIVKVERHNFKIFIPPGLPCLNIHDRTRNYETFCFLSWVERDIWMSCLNEMQVAYEIAIDLSDPRIICHTAHRLMLSEAIFRIKKRYVRNLFAFADFTSQSFYQIAKRLEARGILNTSHSWDINQPVRHACAVSEDLLGAIVALFFAHVLPDGHQVDFKALAASPDFQRFEESSAELQLSAKERTAFFINVYNVLAIHGFVVTGFPRCQLDWRYFARTACYDIAGLPFSLDEIHHGLLRGNRAGPWFSKKRFTDDDPRLQYTIERPDYRVLFALSIHSYSSPCLRLYDADNIEVWLNLATEEYISSNVQILPAKDRQQQQLILPEMLRWYYKDFLEFSGGEADTDASPPSSSPGPLGGAGSSSLTGLLRRVVLPFLSGGKRKALQTLMASEGAPYDVKWIYTWTPSPKPFRQL</sequence>
<dbReference type="OrthoDB" id="6019893at2759"/>
<evidence type="ECO:0000256" key="1">
    <source>
        <dbReference type="SAM" id="MobiDB-lite"/>
    </source>
</evidence>
<dbReference type="SMART" id="SM00799">
    <property type="entry name" value="DENN"/>
    <property type="match status" value="1"/>
</dbReference>
<proteinExistence type="predicted"/>
<dbReference type="InterPro" id="IPR001194">
    <property type="entry name" value="cDENN_dom"/>
</dbReference>
<dbReference type="STRING" id="1257118.L8HHV9"/>
<dbReference type="RefSeq" id="XP_004356675.1">
    <property type="nucleotide sequence ID" value="XM_004356622.1"/>
</dbReference>
<dbReference type="GO" id="GO:0032483">
    <property type="term" value="P:regulation of Rab protein signal transduction"/>
    <property type="evidence" value="ECO:0007669"/>
    <property type="project" value="TreeGrafter"/>
</dbReference>
<dbReference type="SUPFAM" id="SSF48452">
    <property type="entry name" value="TPR-like"/>
    <property type="match status" value="1"/>
</dbReference>
<evidence type="ECO:0000313" key="3">
    <source>
        <dbReference type="EMBL" id="ELR24775.1"/>
    </source>
</evidence>
<feature type="compositionally biased region" description="Acidic residues" evidence="1">
    <location>
        <begin position="857"/>
        <end position="888"/>
    </location>
</feature>
<dbReference type="PANTHER" id="PTHR12296">
    <property type="entry name" value="DENN DOMAIN-CONTAINING PROTEIN 4"/>
    <property type="match status" value="1"/>
</dbReference>
<feature type="compositionally biased region" description="Basic and acidic residues" evidence="1">
    <location>
        <begin position="767"/>
        <end position="792"/>
    </location>
</feature>
<dbReference type="Gene3D" id="3.30.450.200">
    <property type="match status" value="1"/>
</dbReference>
<dbReference type="InterPro" id="IPR043153">
    <property type="entry name" value="DENN_C"/>
</dbReference>
<name>L8HHV9_ACACF</name>
<feature type="domain" description="UDENN" evidence="2">
    <location>
        <begin position="67"/>
        <end position="514"/>
    </location>
</feature>
<dbReference type="InterPro" id="IPR006869">
    <property type="entry name" value="DUF547"/>
</dbReference>
<dbReference type="InterPro" id="IPR011990">
    <property type="entry name" value="TPR-like_helical_dom_sf"/>
</dbReference>
<feature type="compositionally biased region" description="Polar residues" evidence="1">
    <location>
        <begin position="820"/>
        <end position="829"/>
    </location>
</feature>
<feature type="compositionally biased region" description="Polar residues" evidence="1">
    <location>
        <begin position="616"/>
        <end position="645"/>
    </location>
</feature>
<dbReference type="GO" id="GO:0031410">
    <property type="term" value="C:cytoplasmic vesicle"/>
    <property type="evidence" value="ECO:0007669"/>
    <property type="project" value="TreeGrafter"/>
</dbReference>
<gene>
    <name evidence="3" type="ORF">ACA1_174360</name>
</gene>
<dbReference type="Gene3D" id="1.25.40.10">
    <property type="entry name" value="Tetratricopeptide repeat domain"/>
    <property type="match status" value="1"/>
</dbReference>
<reference evidence="3 4" key="1">
    <citation type="journal article" date="2013" name="Genome Biol.">
        <title>Genome of Acanthamoeba castellanii highlights extensive lateral gene transfer and early evolution of tyrosine kinase signaling.</title>
        <authorList>
            <person name="Clarke M."/>
            <person name="Lohan A.J."/>
            <person name="Liu B."/>
            <person name="Lagkouvardos I."/>
            <person name="Roy S."/>
            <person name="Zafar N."/>
            <person name="Bertelli C."/>
            <person name="Schilde C."/>
            <person name="Kianianmomeni A."/>
            <person name="Burglin T.R."/>
            <person name="Frech C."/>
            <person name="Turcotte B."/>
            <person name="Kopec K.O."/>
            <person name="Synnott J.M."/>
            <person name="Choo C."/>
            <person name="Paponov I."/>
            <person name="Finkler A."/>
            <person name="Soon Heng Tan C."/>
            <person name="Hutchins A.P."/>
            <person name="Weinmeier T."/>
            <person name="Rattei T."/>
            <person name="Chu J.S."/>
            <person name="Gimenez G."/>
            <person name="Irimia M."/>
            <person name="Rigden D.J."/>
            <person name="Fitzpatrick D.A."/>
            <person name="Lorenzo-Morales J."/>
            <person name="Bateman A."/>
            <person name="Chiu C.H."/>
            <person name="Tang P."/>
            <person name="Hegemann P."/>
            <person name="Fromm H."/>
            <person name="Raoult D."/>
            <person name="Greub G."/>
            <person name="Miranda-Saavedra D."/>
            <person name="Chen N."/>
            <person name="Nash P."/>
            <person name="Ginger M.L."/>
            <person name="Horn M."/>
            <person name="Schaap P."/>
            <person name="Caler L."/>
            <person name="Loftus B."/>
        </authorList>
    </citation>
    <scope>NUCLEOTIDE SEQUENCE [LARGE SCALE GENOMIC DNA]</scope>
    <source>
        <strain evidence="3 4">Neff</strain>
    </source>
</reference>
<dbReference type="Pfam" id="PF04784">
    <property type="entry name" value="DUF547"/>
    <property type="match status" value="1"/>
</dbReference>
<dbReference type="Pfam" id="PF02141">
    <property type="entry name" value="DENN"/>
    <property type="match status" value="1"/>
</dbReference>
<protein>
    <submittedName>
        <fullName evidence="3">DENN (AEX3) domain containing protein</fullName>
    </submittedName>
</protein>
<dbReference type="KEGG" id="acan:ACA1_174360"/>
<dbReference type="SMART" id="SM00800">
    <property type="entry name" value="uDENN"/>
    <property type="match status" value="1"/>
</dbReference>
<feature type="compositionally biased region" description="Basic and acidic residues" evidence="1">
    <location>
        <begin position="1020"/>
        <end position="1035"/>
    </location>
</feature>
<feature type="region of interest" description="Disordered" evidence="1">
    <location>
        <begin position="1573"/>
        <end position="1594"/>
    </location>
</feature>
<feature type="region of interest" description="Disordered" evidence="1">
    <location>
        <begin position="1008"/>
        <end position="1067"/>
    </location>
</feature>
<feature type="compositionally biased region" description="Polar residues" evidence="1">
    <location>
        <begin position="1"/>
        <end position="13"/>
    </location>
</feature>
<evidence type="ECO:0000313" key="4">
    <source>
        <dbReference type="Proteomes" id="UP000011083"/>
    </source>
</evidence>
<dbReference type="PANTHER" id="PTHR12296:SF21">
    <property type="entry name" value="DENN DOMAIN-CONTAINING PROTEIN 3"/>
    <property type="match status" value="1"/>
</dbReference>
<dbReference type="Pfam" id="PF03456">
    <property type="entry name" value="uDENN"/>
    <property type="match status" value="1"/>
</dbReference>
<evidence type="ECO:0000259" key="2">
    <source>
        <dbReference type="PROSITE" id="PS50211"/>
    </source>
</evidence>
<accession>L8HHV9</accession>
<dbReference type="VEuPathDB" id="AmoebaDB:ACA1_174360"/>
<organism evidence="3 4">
    <name type="scientific">Acanthamoeba castellanii (strain ATCC 30010 / Neff)</name>
    <dbReference type="NCBI Taxonomy" id="1257118"/>
    <lineage>
        <taxon>Eukaryota</taxon>
        <taxon>Amoebozoa</taxon>
        <taxon>Discosea</taxon>
        <taxon>Longamoebia</taxon>
        <taxon>Centramoebida</taxon>
        <taxon>Acanthamoebidae</taxon>
        <taxon>Acanthamoeba</taxon>
    </lineage>
</organism>
<feature type="compositionally biased region" description="Basic and acidic residues" evidence="1">
    <location>
        <begin position="832"/>
        <end position="845"/>
    </location>
</feature>
<dbReference type="Proteomes" id="UP000011083">
    <property type="component" value="Unassembled WGS sequence"/>
</dbReference>
<dbReference type="InterPro" id="IPR037516">
    <property type="entry name" value="Tripartite_DENN"/>
</dbReference>
<dbReference type="InterPro" id="IPR005113">
    <property type="entry name" value="uDENN_dom"/>
</dbReference>
<dbReference type="EMBL" id="KB007811">
    <property type="protein sequence ID" value="ELR24775.1"/>
    <property type="molecule type" value="Genomic_DNA"/>
</dbReference>
<feature type="region of interest" description="Disordered" evidence="1">
    <location>
        <begin position="608"/>
        <end position="890"/>
    </location>
</feature>
<feature type="region of interest" description="Disordered" evidence="1">
    <location>
        <begin position="1"/>
        <end position="28"/>
    </location>
</feature>
<feature type="compositionally biased region" description="Low complexity" evidence="1">
    <location>
        <begin position="14"/>
        <end position="25"/>
    </location>
</feature>